<accession>A0A371FWP0</accession>
<evidence type="ECO:0000313" key="3">
    <source>
        <dbReference type="Proteomes" id="UP000257109"/>
    </source>
</evidence>
<name>A0A371FWP0_MUCPR</name>
<dbReference type="PANTHER" id="PTHR33240:SF15">
    <property type="entry name" value="GAG-PRO-LIKE PROTEIN"/>
    <property type="match status" value="1"/>
</dbReference>
<keyword evidence="3" id="KW-1185">Reference proteome</keyword>
<dbReference type="Proteomes" id="UP000257109">
    <property type="component" value="Unassembled WGS sequence"/>
</dbReference>
<dbReference type="EMBL" id="QJKJ01007571">
    <property type="protein sequence ID" value="RDX82712.1"/>
    <property type="molecule type" value="Genomic_DNA"/>
</dbReference>
<feature type="compositionally biased region" description="Basic and acidic residues" evidence="1">
    <location>
        <begin position="14"/>
        <end position="33"/>
    </location>
</feature>
<proteinExistence type="predicted"/>
<organism evidence="2 3">
    <name type="scientific">Mucuna pruriens</name>
    <name type="common">Velvet bean</name>
    <name type="synonym">Dolichos pruriens</name>
    <dbReference type="NCBI Taxonomy" id="157652"/>
    <lineage>
        <taxon>Eukaryota</taxon>
        <taxon>Viridiplantae</taxon>
        <taxon>Streptophyta</taxon>
        <taxon>Embryophyta</taxon>
        <taxon>Tracheophyta</taxon>
        <taxon>Spermatophyta</taxon>
        <taxon>Magnoliopsida</taxon>
        <taxon>eudicotyledons</taxon>
        <taxon>Gunneridae</taxon>
        <taxon>Pentapetalae</taxon>
        <taxon>rosids</taxon>
        <taxon>fabids</taxon>
        <taxon>Fabales</taxon>
        <taxon>Fabaceae</taxon>
        <taxon>Papilionoideae</taxon>
        <taxon>50 kb inversion clade</taxon>
        <taxon>NPAAA clade</taxon>
        <taxon>indigoferoid/millettioid clade</taxon>
        <taxon>Phaseoleae</taxon>
        <taxon>Mucuna</taxon>
    </lineage>
</organism>
<evidence type="ECO:0000313" key="2">
    <source>
        <dbReference type="EMBL" id="RDX82712.1"/>
    </source>
</evidence>
<sequence length="287" mass="32870">MSVEGTRKPQLAQRHPEEQKEAKHPRKTVEDRRGRRSKKRGAEEEHTTQGCHYNQRDMRYDPPRYDEPMMISMVVAEYKVERVLIDQGSSANILYWSTYMKMGLKSIDMEPCVGKLHGFTGEQVEIRGAVEFETTFGEGNHARAISMLYMTVDVEASDNIIMGQLALNKLGAMVSTYHLCMKYPVGKEVGRVWADHRVVRCCYEDNLRIGSRPANKLDMNVLDLDLDPRCGDEHKRPLLAEDLKEINIGPNLTHKMKIGTTLVQVDESFLAGELRRVRMVPSQYARD</sequence>
<dbReference type="AlphaFoldDB" id="A0A371FWP0"/>
<comment type="caution">
    <text evidence="2">The sequence shown here is derived from an EMBL/GenBank/DDBJ whole genome shotgun (WGS) entry which is preliminary data.</text>
</comment>
<feature type="non-terminal residue" evidence="2">
    <location>
        <position position="1"/>
    </location>
</feature>
<evidence type="ECO:0000256" key="1">
    <source>
        <dbReference type="SAM" id="MobiDB-lite"/>
    </source>
</evidence>
<dbReference type="PANTHER" id="PTHR33240">
    <property type="entry name" value="OS08G0508500 PROTEIN"/>
    <property type="match status" value="1"/>
</dbReference>
<gene>
    <name evidence="2" type="ORF">CR513_36468</name>
</gene>
<dbReference type="OrthoDB" id="2919534at2759"/>
<reference evidence="2" key="1">
    <citation type="submission" date="2018-05" db="EMBL/GenBank/DDBJ databases">
        <title>Draft genome of Mucuna pruriens seed.</title>
        <authorList>
            <person name="Nnadi N.E."/>
            <person name="Vos R."/>
            <person name="Hasami M.H."/>
            <person name="Devisetty U.K."/>
            <person name="Aguiy J.C."/>
        </authorList>
    </citation>
    <scope>NUCLEOTIDE SEQUENCE [LARGE SCALE GENOMIC DNA]</scope>
    <source>
        <strain evidence="2">JCA_2017</strain>
    </source>
</reference>
<protein>
    <submittedName>
        <fullName evidence="2">Uncharacterized protein</fullName>
    </submittedName>
</protein>
<feature type="region of interest" description="Disordered" evidence="1">
    <location>
        <begin position="1"/>
        <end position="59"/>
    </location>
</feature>